<dbReference type="EMBL" id="QVXO01000067">
    <property type="protein sequence ID" value="RPJ88373.1"/>
    <property type="molecule type" value="Genomic_DNA"/>
</dbReference>
<evidence type="ECO:0000313" key="3">
    <source>
        <dbReference type="Proteomes" id="UP000285324"/>
    </source>
</evidence>
<dbReference type="InterPro" id="IPR002539">
    <property type="entry name" value="MaoC-like_dom"/>
</dbReference>
<sequence>MTAAMNHDAKAGDELPGFTAGPVSRLGLALYCGASGDHNPIHVDLDFARAAGMDDVFAHGMLSAAYLARLLTNWAPQSALREYAVRFVAITHVGDEVRCSGSVVERFEAQGETRLRVELHARSQTGEPRLSGVAVLAIQ</sequence>
<dbReference type="PANTHER" id="PTHR43841:SF3">
    <property type="entry name" value="(3R)-HYDROXYACYL-ACP DEHYDRATASE SUBUNIT HADB"/>
    <property type="match status" value="1"/>
</dbReference>
<dbReference type="Proteomes" id="UP000285324">
    <property type="component" value="Unassembled WGS sequence"/>
</dbReference>
<dbReference type="Pfam" id="PF01575">
    <property type="entry name" value="MaoC_dehydratas"/>
    <property type="match status" value="1"/>
</dbReference>
<protein>
    <submittedName>
        <fullName evidence="2">Dehydratase</fullName>
    </submittedName>
</protein>
<dbReference type="CDD" id="cd03453">
    <property type="entry name" value="SAV4209_like"/>
    <property type="match status" value="1"/>
</dbReference>
<gene>
    <name evidence="2" type="ORF">DY367_28240</name>
</gene>
<accession>A0A424W4Y4</accession>
<organism evidence="2 3">
    <name type="scientific">Alcaligenes xylosoxydans xylosoxydans</name>
    <name type="common">Achromobacter xylosoxidans</name>
    <dbReference type="NCBI Taxonomy" id="85698"/>
    <lineage>
        <taxon>Bacteria</taxon>
        <taxon>Pseudomonadati</taxon>
        <taxon>Pseudomonadota</taxon>
        <taxon>Betaproteobacteria</taxon>
        <taxon>Burkholderiales</taxon>
        <taxon>Alcaligenaceae</taxon>
        <taxon>Achromobacter</taxon>
    </lineage>
</organism>
<evidence type="ECO:0000313" key="2">
    <source>
        <dbReference type="EMBL" id="RPJ88373.1"/>
    </source>
</evidence>
<dbReference type="GO" id="GO:0006633">
    <property type="term" value="P:fatty acid biosynthetic process"/>
    <property type="evidence" value="ECO:0007669"/>
    <property type="project" value="InterPro"/>
</dbReference>
<evidence type="ECO:0000259" key="1">
    <source>
        <dbReference type="Pfam" id="PF01575"/>
    </source>
</evidence>
<dbReference type="RefSeq" id="WP_118934528.1">
    <property type="nucleotide sequence ID" value="NZ_CP061008.1"/>
</dbReference>
<dbReference type="GO" id="GO:0005835">
    <property type="term" value="C:fatty acid synthase complex"/>
    <property type="evidence" value="ECO:0007669"/>
    <property type="project" value="InterPro"/>
</dbReference>
<proteinExistence type="predicted"/>
<dbReference type="SUPFAM" id="SSF54637">
    <property type="entry name" value="Thioesterase/thiol ester dehydrase-isomerase"/>
    <property type="match status" value="1"/>
</dbReference>
<dbReference type="PRINTS" id="PR01483">
    <property type="entry name" value="FASYNTHASE"/>
</dbReference>
<dbReference type="AlphaFoldDB" id="A0A424W4Y4"/>
<comment type="caution">
    <text evidence="2">The sequence shown here is derived from an EMBL/GenBank/DDBJ whole genome shotgun (WGS) entry which is preliminary data.</text>
</comment>
<feature type="domain" description="MaoC-like" evidence="1">
    <location>
        <begin position="23"/>
        <end position="106"/>
    </location>
</feature>
<dbReference type="InterPro" id="IPR029069">
    <property type="entry name" value="HotDog_dom_sf"/>
</dbReference>
<dbReference type="OrthoDB" id="9774179at2"/>
<dbReference type="InterPro" id="IPR003965">
    <property type="entry name" value="Fatty_acid_synthase"/>
</dbReference>
<dbReference type="PANTHER" id="PTHR43841">
    <property type="entry name" value="3-HYDROXYACYL-THIOESTER DEHYDRATASE HTDX-RELATED"/>
    <property type="match status" value="1"/>
</dbReference>
<name>A0A424W4Y4_ALCXX</name>
<dbReference type="Gene3D" id="3.10.129.10">
    <property type="entry name" value="Hotdog Thioesterase"/>
    <property type="match status" value="1"/>
</dbReference>
<reference evidence="2 3" key="1">
    <citation type="submission" date="2018-08" db="EMBL/GenBank/DDBJ databases">
        <title>Achromobacter xylosoxidans Genome sequencing and assembly.</title>
        <authorList>
            <person name="Wang R."/>
            <person name="Rensing C."/>
            <person name="Li Y."/>
        </authorList>
    </citation>
    <scope>NUCLEOTIDE SEQUENCE [LARGE SCALE GENOMIC DNA]</scope>
    <source>
        <strain evidence="2 3">GD003A</strain>
    </source>
</reference>
<dbReference type="GO" id="GO:0004312">
    <property type="term" value="F:fatty acid synthase activity"/>
    <property type="evidence" value="ECO:0007669"/>
    <property type="project" value="InterPro"/>
</dbReference>